<protein>
    <submittedName>
        <fullName evidence="1">Uncharacterized protein</fullName>
    </submittedName>
</protein>
<dbReference type="InterPro" id="IPR044974">
    <property type="entry name" value="Disease_R_plants"/>
</dbReference>
<gene>
    <name evidence="1" type="ORF">CMV_024340</name>
</gene>
<evidence type="ECO:0000313" key="1">
    <source>
        <dbReference type="EMBL" id="KAF3949830.1"/>
    </source>
</evidence>
<dbReference type="EMBL" id="JRKL02005837">
    <property type="protein sequence ID" value="KAF3949830.1"/>
    <property type="molecule type" value="Genomic_DNA"/>
</dbReference>
<accession>A0A8J4QAT4</accession>
<sequence>MCLNLNLPSLPYIPNTRPRVLNSVTLFAVSLSHKQPKKGSIPWFNGFKFVVFPKFFYFFYQQMDKVGTWRAALTHVANIAGYHVDNSPLSVAVKSILGLMSQKLSQSPDEPGKRSRLWHYEDIDNVLKNDTGTEKVQAMDIRGAEACWPKHLPNSLRYLEWSGYLAKSLPRFQPNELVQLHLQHSKIEFLWKGMKNFDKLRIGESPISWPNFRPEYAGLKIPIKISEAHDEDDGEFFSSLLLPAYQRV</sequence>
<dbReference type="GO" id="GO:0006952">
    <property type="term" value="P:defense response"/>
    <property type="evidence" value="ECO:0007669"/>
    <property type="project" value="InterPro"/>
</dbReference>
<dbReference type="PANTHER" id="PTHR11017:SF573">
    <property type="entry name" value="ADP-RIBOSYL CYCLASE_CYCLIC ADP-RIBOSE HYDROLASE"/>
    <property type="match status" value="1"/>
</dbReference>
<evidence type="ECO:0000313" key="2">
    <source>
        <dbReference type="Proteomes" id="UP000737018"/>
    </source>
</evidence>
<dbReference type="Proteomes" id="UP000737018">
    <property type="component" value="Unassembled WGS sequence"/>
</dbReference>
<proteinExistence type="predicted"/>
<name>A0A8J4QAT4_9ROSI</name>
<reference evidence="1" key="1">
    <citation type="submission" date="2020-03" db="EMBL/GenBank/DDBJ databases">
        <title>Castanea mollissima Vanexum genome sequencing.</title>
        <authorList>
            <person name="Staton M."/>
        </authorList>
    </citation>
    <scope>NUCLEOTIDE SEQUENCE</scope>
    <source>
        <tissue evidence="1">Leaf</tissue>
    </source>
</reference>
<dbReference type="InterPro" id="IPR032675">
    <property type="entry name" value="LRR_dom_sf"/>
</dbReference>
<dbReference type="PANTHER" id="PTHR11017">
    <property type="entry name" value="LEUCINE-RICH REPEAT-CONTAINING PROTEIN"/>
    <property type="match status" value="1"/>
</dbReference>
<keyword evidence="2" id="KW-1185">Reference proteome</keyword>
<comment type="caution">
    <text evidence="1">The sequence shown here is derived from an EMBL/GenBank/DDBJ whole genome shotgun (WGS) entry which is preliminary data.</text>
</comment>
<dbReference type="AlphaFoldDB" id="A0A8J4QAT4"/>
<organism evidence="1 2">
    <name type="scientific">Castanea mollissima</name>
    <name type="common">Chinese chestnut</name>
    <dbReference type="NCBI Taxonomy" id="60419"/>
    <lineage>
        <taxon>Eukaryota</taxon>
        <taxon>Viridiplantae</taxon>
        <taxon>Streptophyta</taxon>
        <taxon>Embryophyta</taxon>
        <taxon>Tracheophyta</taxon>
        <taxon>Spermatophyta</taxon>
        <taxon>Magnoliopsida</taxon>
        <taxon>eudicotyledons</taxon>
        <taxon>Gunneridae</taxon>
        <taxon>Pentapetalae</taxon>
        <taxon>rosids</taxon>
        <taxon>fabids</taxon>
        <taxon>Fagales</taxon>
        <taxon>Fagaceae</taxon>
        <taxon>Castanea</taxon>
    </lineage>
</organism>
<dbReference type="Gene3D" id="3.80.10.10">
    <property type="entry name" value="Ribonuclease Inhibitor"/>
    <property type="match status" value="1"/>
</dbReference>